<comment type="caution">
    <text evidence="1">The sequence shown here is derived from an EMBL/GenBank/DDBJ whole genome shotgun (WGS) entry which is preliminary data.</text>
</comment>
<evidence type="ECO:0000313" key="1">
    <source>
        <dbReference type="EMBL" id="MDV6305702.1"/>
    </source>
</evidence>
<name>A0ABU4D8W3_9NOCA</name>
<evidence type="ECO:0000313" key="2">
    <source>
        <dbReference type="Proteomes" id="UP001186104"/>
    </source>
</evidence>
<proteinExistence type="predicted"/>
<organism evidence="1 2">
    <name type="scientific">Rhodococcus cerastii</name>
    <dbReference type="NCBI Taxonomy" id="908616"/>
    <lineage>
        <taxon>Bacteria</taxon>
        <taxon>Bacillati</taxon>
        <taxon>Actinomycetota</taxon>
        <taxon>Actinomycetes</taxon>
        <taxon>Mycobacteriales</taxon>
        <taxon>Nocardiaceae</taxon>
        <taxon>Rhodococcus</taxon>
    </lineage>
</organism>
<protein>
    <submittedName>
        <fullName evidence="1">Uncharacterized protein</fullName>
    </submittedName>
</protein>
<dbReference type="Proteomes" id="UP001186104">
    <property type="component" value="Unassembled WGS sequence"/>
</dbReference>
<dbReference type="RefSeq" id="WP_317534355.1">
    <property type="nucleotide sequence ID" value="NZ_JAWLKF010000027.1"/>
</dbReference>
<keyword evidence="2" id="KW-1185">Reference proteome</keyword>
<sequence>NYMILARSWNLTTEQLDPYVVIENQAAGRRYDGIPGTGWSRGGGVDGIDPNRYFDRIRRLKANGYEPDVDF</sequence>
<feature type="non-terminal residue" evidence="1">
    <location>
        <position position="1"/>
    </location>
</feature>
<gene>
    <name evidence="1" type="ORF">R3P93_24335</name>
</gene>
<dbReference type="EMBL" id="JAWLKF010000027">
    <property type="protein sequence ID" value="MDV6305702.1"/>
    <property type="molecule type" value="Genomic_DNA"/>
</dbReference>
<accession>A0ABU4D8W3</accession>
<reference evidence="1 2" key="1">
    <citation type="submission" date="2023-10" db="EMBL/GenBank/DDBJ databases">
        <title>Development of a sustainable strategy for remediation of hydrocarbon-contaminated territories based on the waste exchange concept.</title>
        <authorList>
            <person name="Krivoruchko A."/>
        </authorList>
    </citation>
    <scope>NUCLEOTIDE SEQUENCE [LARGE SCALE GENOMIC DNA]</scope>
    <source>
        <strain evidence="1 2">IEGM 1327</strain>
    </source>
</reference>